<proteinExistence type="predicted"/>
<evidence type="ECO:0000313" key="2">
    <source>
        <dbReference type="Proteomes" id="UP000669060"/>
    </source>
</evidence>
<name>A0ABS3TJ48_9PSED</name>
<dbReference type="EMBL" id="JAELYA010000001">
    <property type="protein sequence ID" value="MBO3273684.1"/>
    <property type="molecule type" value="Genomic_DNA"/>
</dbReference>
<dbReference type="Proteomes" id="UP000669060">
    <property type="component" value="Unassembled WGS sequence"/>
</dbReference>
<dbReference type="Pfam" id="PF11390">
    <property type="entry name" value="FdsD"/>
    <property type="match status" value="1"/>
</dbReference>
<organism evidence="1 2">
    <name type="scientific">Pseudomonas schmalbachii</name>
    <dbReference type="NCBI Taxonomy" id="2816993"/>
    <lineage>
        <taxon>Bacteria</taxon>
        <taxon>Pseudomonadati</taxon>
        <taxon>Pseudomonadota</taxon>
        <taxon>Gammaproteobacteria</taxon>
        <taxon>Pseudomonadales</taxon>
        <taxon>Pseudomonadaceae</taxon>
        <taxon>Pseudomonas</taxon>
    </lineage>
</organism>
<comment type="caution">
    <text evidence="1">The sequence shown here is derived from an EMBL/GenBank/DDBJ whole genome shotgun (WGS) entry which is preliminary data.</text>
</comment>
<gene>
    <name evidence="1" type="ORF">JFY56_00415</name>
</gene>
<keyword evidence="2" id="KW-1185">Reference proteome</keyword>
<evidence type="ECO:0000313" key="1">
    <source>
        <dbReference type="EMBL" id="MBO3273684.1"/>
    </source>
</evidence>
<sequence length="73" mass="8291">MSIDNLIKMANQIALFFASEPDKEQAVRGVQQHLQSFWTPAMRRELMTWQAEHDGDALHPLVREALAESAENA</sequence>
<reference evidence="1 2" key="1">
    <citation type="submission" date="2020-12" db="EMBL/GenBank/DDBJ databases">
        <title>Pseudomonas schmalbachii sp. nov. isolated from millipede gut.</title>
        <authorList>
            <person name="Shelomi M."/>
        </authorList>
    </citation>
    <scope>NUCLEOTIDE SEQUENCE [LARGE SCALE GENOMIC DNA]</scope>
    <source>
        <strain evidence="1 2">Milli4</strain>
    </source>
</reference>
<accession>A0ABS3TJ48</accession>
<dbReference type="RefSeq" id="WP_208311517.1">
    <property type="nucleotide sequence ID" value="NZ_JAELYA010000001.1"/>
</dbReference>
<protein>
    <submittedName>
        <fullName evidence="1">Formate dehydrogenase subunit delta</fullName>
    </submittedName>
</protein>
<dbReference type="InterPro" id="IPR021074">
    <property type="entry name" value="Formate_DH_dsu"/>
</dbReference>